<evidence type="ECO:0000313" key="2">
    <source>
        <dbReference type="EMBL" id="KZS41122.1"/>
    </source>
</evidence>
<keyword evidence="1" id="KW-0472">Membrane</keyword>
<feature type="transmembrane region" description="Helical" evidence="1">
    <location>
        <begin position="193"/>
        <end position="210"/>
    </location>
</feature>
<gene>
    <name evidence="2" type="ORF">AWE51_23515</name>
</gene>
<feature type="transmembrane region" description="Helical" evidence="1">
    <location>
        <begin position="56"/>
        <end position="74"/>
    </location>
</feature>
<evidence type="ECO:0000256" key="1">
    <source>
        <dbReference type="SAM" id="Phobius"/>
    </source>
</evidence>
<dbReference type="SUPFAM" id="SSF51219">
    <property type="entry name" value="TRAP-like"/>
    <property type="match status" value="1"/>
</dbReference>
<dbReference type="EMBL" id="LQRT01000007">
    <property type="protein sequence ID" value="KZS41122.1"/>
    <property type="molecule type" value="Genomic_DNA"/>
</dbReference>
<evidence type="ECO:0000313" key="3">
    <source>
        <dbReference type="Proteomes" id="UP000076715"/>
    </source>
</evidence>
<keyword evidence="1" id="KW-0812">Transmembrane</keyword>
<sequence length="653" mass="74218">MSNFTLSKLHLKKEGPTILFLFIVLIGILPAVEDYSLFAVFGFSITSFQVHEEFKLLYAIPLYLIPIGLILVMGGKNYYRILGLLPVFFAAYVHLIANADEVALEKYEALIGILHFLCYKIAFLYFIVKGRLRSLPFILILILIWSVLDIQHLILFFTYTVLVRFLYLAIIQNIVVFKETGLTRIGNLVLKSFLYWSPLLIFIIPGAILNSKMNKASIDKIYDNTFIETTNDERKYKRDQFEKDLKFSLEAEVICMQESIQNGTLQMTKVVANKTDKLPQEVSQIYKGIFKPTLPEMAPVFKEEDCGFWGKLNFPCQAKNSAKRSVNESYYTQRSEMLTSLIGQVEKSVNGTQEEVQASTAQINETLKNQVDTVISRLKFTIQSSFDMITFINLLLDIAFAFLILKSFLYVFSRVAFSSDDENYVTLLSSSSNTSKGILNRLGNQFSIDPKNTKEDYYISRSFEPGGRAPKFSLPQWRSAILARVFTRNYAMNKVVMNSKPEEVHFKAMGSHEFVEWEIKEGEEVVFHFKNFVGMSDGIKIAAVVSLRLTSLLFGRVIFTTAKGPGKLILLTKGEPITTGQTEANTSIATSRILAWQKNTRFNVESELNLVDVFMSGIYLKKKDDDLILIDADVKGPAKNGIVRFIKNFILPV</sequence>
<comment type="caution">
    <text evidence="2">The sequence shown here is derived from an EMBL/GenBank/DDBJ whole genome shotgun (WGS) entry which is preliminary data.</text>
</comment>
<dbReference type="Pfam" id="PF01987">
    <property type="entry name" value="AIM24"/>
    <property type="match status" value="1"/>
</dbReference>
<dbReference type="RefSeq" id="WP_066312956.1">
    <property type="nucleotide sequence ID" value="NZ_LQRT01000007.1"/>
</dbReference>
<protein>
    <submittedName>
        <fullName evidence="2">Uncharacterized protein</fullName>
    </submittedName>
</protein>
<organism evidence="2 3">
    <name type="scientific">Aquimarina aggregata</name>
    <dbReference type="NCBI Taxonomy" id="1642818"/>
    <lineage>
        <taxon>Bacteria</taxon>
        <taxon>Pseudomonadati</taxon>
        <taxon>Bacteroidota</taxon>
        <taxon>Flavobacteriia</taxon>
        <taxon>Flavobacteriales</taxon>
        <taxon>Flavobacteriaceae</taxon>
        <taxon>Aquimarina</taxon>
    </lineage>
</organism>
<keyword evidence="3" id="KW-1185">Reference proteome</keyword>
<dbReference type="InterPro" id="IPR036983">
    <property type="entry name" value="AIM24_sf"/>
</dbReference>
<feature type="transmembrane region" description="Helical" evidence="1">
    <location>
        <begin position="388"/>
        <end position="412"/>
    </location>
</feature>
<feature type="transmembrane region" description="Helical" evidence="1">
    <location>
        <begin position="135"/>
        <end position="159"/>
    </location>
</feature>
<feature type="transmembrane region" description="Helical" evidence="1">
    <location>
        <begin position="81"/>
        <end position="97"/>
    </location>
</feature>
<dbReference type="AlphaFoldDB" id="A0A163B7W7"/>
<feature type="transmembrane region" description="Helical" evidence="1">
    <location>
        <begin position="109"/>
        <end position="128"/>
    </location>
</feature>
<dbReference type="Gene3D" id="3.60.160.10">
    <property type="entry name" value="Mitochondrial biogenesis AIM24"/>
    <property type="match status" value="1"/>
</dbReference>
<accession>A0A163B7W7</accession>
<dbReference type="InterPro" id="IPR002838">
    <property type="entry name" value="AIM24"/>
</dbReference>
<dbReference type="InterPro" id="IPR016031">
    <property type="entry name" value="Trp_RNA-bd_attenuator-like_dom"/>
</dbReference>
<feature type="transmembrane region" description="Helical" evidence="1">
    <location>
        <begin position="20"/>
        <end position="44"/>
    </location>
</feature>
<reference evidence="2 3" key="1">
    <citation type="submission" date="2016-01" db="EMBL/GenBank/DDBJ databases">
        <title>The draft genome sequence of Aquimarina sp. RZW4-3-2.</title>
        <authorList>
            <person name="Wang Y."/>
        </authorList>
    </citation>
    <scope>NUCLEOTIDE SEQUENCE [LARGE SCALE GENOMIC DNA]</scope>
    <source>
        <strain evidence="2 3">RZW4-3-2</strain>
    </source>
</reference>
<dbReference type="Proteomes" id="UP000076715">
    <property type="component" value="Unassembled WGS sequence"/>
</dbReference>
<name>A0A163B7W7_9FLAO</name>
<dbReference type="OrthoDB" id="1154943at2"/>
<proteinExistence type="predicted"/>
<keyword evidence="1" id="KW-1133">Transmembrane helix</keyword>